<evidence type="ECO:0000313" key="14">
    <source>
        <dbReference type="Proteomes" id="UP000193450"/>
    </source>
</evidence>
<dbReference type="RefSeq" id="WP_085760187.1">
    <property type="nucleotide sequence ID" value="NZ_CP019343.1"/>
</dbReference>
<evidence type="ECO:0000256" key="8">
    <source>
        <dbReference type="ARBA" id="ARBA00023160"/>
    </source>
</evidence>
<dbReference type="SMART" id="SM00829">
    <property type="entry name" value="PKS_ER"/>
    <property type="match status" value="1"/>
</dbReference>
<evidence type="ECO:0000256" key="11">
    <source>
        <dbReference type="SAM" id="SignalP"/>
    </source>
</evidence>
<evidence type="ECO:0000256" key="4">
    <source>
        <dbReference type="ARBA" id="ARBA00022857"/>
    </source>
</evidence>
<dbReference type="InterPro" id="IPR020843">
    <property type="entry name" value="ER"/>
</dbReference>
<dbReference type="Pfam" id="PF00107">
    <property type="entry name" value="ADH_zinc_N"/>
    <property type="match status" value="1"/>
</dbReference>
<dbReference type="SUPFAM" id="SSF50129">
    <property type="entry name" value="GroES-like"/>
    <property type="match status" value="1"/>
</dbReference>
<accession>A0A1X9NEL6</accession>
<evidence type="ECO:0000256" key="9">
    <source>
        <dbReference type="ARBA" id="ARBA00038963"/>
    </source>
</evidence>
<evidence type="ECO:0000256" key="5">
    <source>
        <dbReference type="ARBA" id="ARBA00022946"/>
    </source>
</evidence>
<evidence type="ECO:0000256" key="7">
    <source>
        <dbReference type="ARBA" id="ARBA00023098"/>
    </source>
</evidence>
<sequence length="368" mass="39215">MKKISTASILTLLLCLTHFTWADGNPATAQQRSGSTFKYVELNQIGDPAKVLEVKETMSRSITTGEIRINVLAAPIHPSNLLQISGEYGIDPVLPSTPGSEGIGRVIEVSAEVTQVSMGQLVLLPGMGTWREEIIAPAASVIPLPNLGKLSDEVIEQLSMTAINPLSALLMLTSFVELKEGDWIVQSASNSAVGGYVIQLAKQRGIKTINVVRREGLAEDLKEKGADVVLIDGQDLVQKIGRASNNASISLAIDAVGGETFTRLSESLSNGATLVAYGSMSGKSPILNPAVTIFNDIRIRGFWLSKWFKTATVQEKQAAFGQIIPLVASGALQANIDSRFNVADIKAAVTRAAEKGRNGKVLIVPNTE</sequence>
<keyword evidence="2" id="KW-0444">Lipid biosynthesis</keyword>
<dbReference type="Gene3D" id="3.40.50.720">
    <property type="entry name" value="NAD(P)-binding Rossmann-like Domain"/>
    <property type="match status" value="1"/>
</dbReference>
<comment type="catalytic activity">
    <reaction evidence="10">
        <text>a 2,3-saturated acyl-[ACP] + NADP(+) = a (2E)-enoyl-[ACP] + NADPH + H(+)</text>
        <dbReference type="Rhea" id="RHEA:22564"/>
        <dbReference type="Rhea" id="RHEA-COMP:9925"/>
        <dbReference type="Rhea" id="RHEA-COMP:9926"/>
        <dbReference type="ChEBI" id="CHEBI:15378"/>
        <dbReference type="ChEBI" id="CHEBI:57783"/>
        <dbReference type="ChEBI" id="CHEBI:58349"/>
        <dbReference type="ChEBI" id="CHEBI:78784"/>
        <dbReference type="ChEBI" id="CHEBI:78785"/>
        <dbReference type="EC" id="1.3.1.104"/>
    </reaction>
</comment>
<name>A0A1X9NEL6_9GAMM</name>
<dbReference type="InterPro" id="IPR013149">
    <property type="entry name" value="ADH-like_C"/>
</dbReference>
<keyword evidence="7" id="KW-0443">Lipid metabolism</keyword>
<evidence type="ECO:0000313" key="13">
    <source>
        <dbReference type="EMBL" id="ARN75986.1"/>
    </source>
</evidence>
<dbReference type="GO" id="GO:0141148">
    <property type="term" value="F:enoyl-[acyl-carrier-protein] reductase (NADPH) activity"/>
    <property type="evidence" value="ECO:0007669"/>
    <property type="project" value="UniProtKB-EC"/>
</dbReference>
<dbReference type="Proteomes" id="UP000193450">
    <property type="component" value="Chromosome"/>
</dbReference>
<keyword evidence="8" id="KW-0275">Fatty acid biosynthesis</keyword>
<gene>
    <name evidence="13" type="ORF">BST96_18935</name>
</gene>
<organism evidence="13 14">
    <name type="scientific">Oceanicoccus sagamiensis</name>
    <dbReference type="NCBI Taxonomy" id="716816"/>
    <lineage>
        <taxon>Bacteria</taxon>
        <taxon>Pseudomonadati</taxon>
        <taxon>Pseudomonadota</taxon>
        <taxon>Gammaproteobacteria</taxon>
        <taxon>Cellvibrionales</taxon>
        <taxon>Spongiibacteraceae</taxon>
        <taxon>Oceanicoccus</taxon>
    </lineage>
</organism>
<reference evidence="13 14" key="1">
    <citation type="submission" date="2016-11" db="EMBL/GenBank/DDBJ databases">
        <title>Trade-off between light-utilization and light-protection in marine flavobacteria.</title>
        <authorList>
            <person name="Kumagai Y."/>
        </authorList>
    </citation>
    <scope>NUCLEOTIDE SEQUENCE [LARGE SCALE GENOMIC DNA]</scope>
    <source>
        <strain evidence="13 14">NBRC 107125</strain>
    </source>
</reference>
<evidence type="ECO:0000256" key="10">
    <source>
        <dbReference type="ARBA" id="ARBA00048843"/>
    </source>
</evidence>
<evidence type="ECO:0000256" key="1">
    <source>
        <dbReference type="ARBA" id="ARBA00010371"/>
    </source>
</evidence>
<dbReference type="InterPro" id="IPR013154">
    <property type="entry name" value="ADH-like_N"/>
</dbReference>
<keyword evidence="11" id="KW-0732">Signal</keyword>
<evidence type="ECO:0000259" key="12">
    <source>
        <dbReference type="SMART" id="SM00829"/>
    </source>
</evidence>
<dbReference type="SUPFAM" id="SSF51735">
    <property type="entry name" value="NAD(P)-binding Rossmann-fold domains"/>
    <property type="match status" value="1"/>
</dbReference>
<keyword evidence="4" id="KW-0521">NADP</keyword>
<dbReference type="AlphaFoldDB" id="A0A1X9NEL6"/>
<feature type="signal peptide" evidence="11">
    <location>
        <begin position="1"/>
        <end position="22"/>
    </location>
</feature>
<dbReference type="OrthoDB" id="8629910at2"/>
<dbReference type="GO" id="GO:0006633">
    <property type="term" value="P:fatty acid biosynthetic process"/>
    <property type="evidence" value="ECO:0007669"/>
    <property type="project" value="UniProtKB-KW"/>
</dbReference>
<dbReference type="CDD" id="cd05282">
    <property type="entry name" value="ETR_like"/>
    <property type="match status" value="1"/>
</dbReference>
<dbReference type="Gene3D" id="3.90.180.10">
    <property type="entry name" value="Medium-chain alcohol dehydrogenases, catalytic domain"/>
    <property type="match status" value="1"/>
</dbReference>
<proteinExistence type="inferred from homology"/>
<dbReference type="EMBL" id="CP019343">
    <property type="protein sequence ID" value="ARN75986.1"/>
    <property type="molecule type" value="Genomic_DNA"/>
</dbReference>
<evidence type="ECO:0000256" key="3">
    <source>
        <dbReference type="ARBA" id="ARBA00022832"/>
    </source>
</evidence>
<evidence type="ECO:0000256" key="6">
    <source>
        <dbReference type="ARBA" id="ARBA00023002"/>
    </source>
</evidence>
<dbReference type="InterPro" id="IPR036291">
    <property type="entry name" value="NAD(P)-bd_dom_sf"/>
</dbReference>
<keyword evidence="6" id="KW-0560">Oxidoreductase</keyword>
<dbReference type="Pfam" id="PF08240">
    <property type="entry name" value="ADH_N"/>
    <property type="match status" value="1"/>
</dbReference>
<evidence type="ECO:0000256" key="2">
    <source>
        <dbReference type="ARBA" id="ARBA00022516"/>
    </source>
</evidence>
<dbReference type="PANTHER" id="PTHR43981:SF2">
    <property type="entry name" value="ENOYL-[ACYL-CARRIER-PROTEIN] REDUCTASE, MITOCHONDRIAL"/>
    <property type="match status" value="1"/>
</dbReference>
<feature type="chain" id="PRO_5013163534" description="enoyl-[acyl-carrier-protein] reductase" evidence="11">
    <location>
        <begin position="23"/>
        <end position="368"/>
    </location>
</feature>
<feature type="domain" description="Enoyl reductase (ER)" evidence="12">
    <location>
        <begin position="46"/>
        <end position="363"/>
    </location>
</feature>
<comment type="similarity">
    <text evidence="1">Belongs to the zinc-containing alcohol dehydrogenase family. Quinone oxidoreductase subfamily.</text>
</comment>
<keyword evidence="5" id="KW-0809">Transit peptide</keyword>
<dbReference type="KEGG" id="osg:BST96_18935"/>
<dbReference type="EC" id="1.3.1.104" evidence="9"/>
<keyword evidence="14" id="KW-1185">Reference proteome</keyword>
<dbReference type="InterPro" id="IPR051034">
    <property type="entry name" value="Mito_Enoyl-ACP_Reductase"/>
</dbReference>
<dbReference type="InterPro" id="IPR011032">
    <property type="entry name" value="GroES-like_sf"/>
</dbReference>
<dbReference type="PANTHER" id="PTHR43981">
    <property type="entry name" value="ENOYL-[ACYL-CARRIER-PROTEIN] REDUCTASE, MITOCHONDRIAL"/>
    <property type="match status" value="1"/>
</dbReference>
<keyword evidence="3" id="KW-0276">Fatty acid metabolism</keyword>
<protein>
    <recommendedName>
        <fullName evidence="9">enoyl-[acyl-carrier-protein] reductase</fullName>
        <ecNumber evidence="9">1.3.1.104</ecNumber>
    </recommendedName>
</protein>